<evidence type="ECO:0000313" key="1">
    <source>
        <dbReference type="EMBL" id="KTC86693.1"/>
    </source>
</evidence>
<dbReference type="GO" id="GO:0016226">
    <property type="term" value="P:iron-sulfur cluster assembly"/>
    <property type="evidence" value="ECO:0007669"/>
    <property type="project" value="TreeGrafter"/>
</dbReference>
<dbReference type="PATRIC" id="fig|29422.6.peg.664"/>
<protein>
    <submittedName>
        <fullName evidence="1">Glycine cleavage T protein</fullName>
    </submittedName>
</protein>
<dbReference type="PANTHER" id="PTHR22602">
    <property type="entry name" value="TRANSFERASE CAF17, MITOCHONDRIAL-RELATED"/>
    <property type="match status" value="1"/>
</dbReference>
<dbReference type="NCBIfam" id="TIGR03317">
    <property type="entry name" value="ygfZ_signature"/>
    <property type="match status" value="1"/>
</dbReference>
<dbReference type="AlphaFoldDB" id="A0A0W0SUS0"/>
<accession>A0A0W0SUS0</accession>
<dbReference type="EMBL" id="LNXV01000004">
    <property type="protein sequence ID" value="KTC86693.1"/>
    <property type="molecule type" value="Genomic_DNA"/>
</dbReference>
<dbReference type="RefSeq" id="WP_058440721.1">
    <property type="nucleotide sequence ID" value="NZ_CAAAHU010000007.1"/>
</dbReference>
<evidence type="ECO:0000313" key="2">
    <source>
        <dbReference type="Proteomes" id="UP000054742"/>
    </source>
</evidence>
<organism evidence="1 2">
    <name type="scientific">Legionella brunensis</name>
    <dbReference type="NCBI Taxonomy" id="29422"/>
    <lineage>
        <taxon>Bacteria</taxon>
        <taxon>Pseudomonadati</taxon>
        <taxon>Pseudomonadota</taxon>
        <taxon>Gammaproteobacteria</taxon>
        <taxon>Legionellales</taxon>
        <taxon>Legionellaceae</taxon>
        <taxon>Legionella</taxon>
    </lineage>
</organism>
<keyword evidence="2" id="KW-1185">Reference proteome</keyword>
<gene>
    <name evidence="1" type="ORF">Lbru_0634</name>
</gene>
<dbReference type="InterPro" id="IPR017703">
    <property type="entry name" value="YgfZ/GCV_T_CS"/>
</dbReference>
<dbReference type="PANTHER" id="PTHR22602:SF0">
    <property type="entry name" value="TRANSFERASE CAF17, MITOCHONDRIAL-RELATED"/>
    <property type="match status" value="1"/>
</dbReference>
<reference evidence="1 2" key="1">
    <citation type="submission" date="2015-11" db="EMBL/GenBank/DDBJ databases">
        <title>Genomic analysis of 38 Legionella species identifies large and diverse effector repertoires.</title>
        <authorList>
            <person name="Burstein D."/>
            <person name="Amaro F."/>
            <person name="Zusman T."/>
            <person name="Lifshitz Z."/>
            <person name="Cohen O."/>
            <person name="Gilbert J.A."/>
            <person name="Pupko T."/>
            <person name="Shuman H.A."/>
            <person name="Segal G."/>
        </authorList>
    </citation>
    <scope>NUCLEOTIDE SEQUENCE [LARGE SCALE GENOMIC DNA]</scope>
    <source>
        <strain evidence="1 2">ATCC 43878</strain>
    </source>
</reference>
<dbReference type="InterPro" id="IPR045179">
    <property type="entry name" value="YgfZ/GcvT"/>
</dbReference>
<name>A0A0W0SUS0_9GAMM</name>
<dbReference type="STRING" id="29422.Lbru_0634"/>
<dbReference type="Gene3D" id="3.30.70.1630">
    <property type="match status" value="1"/>
</dbReference>
<dbReference type="OrthoDB" id="9796287at2"/>
<dbReference type="SUPFAM" id="SSF103025">
    <property type="entry name" value="Folate-binding domain"/>
    <property type="match status" value="1"/>
</dbReference>
<proteinExistence type="predicted"/>
<dbReference type="Gene3D" id="2.40.30.160">
    <property type="match status" value="1"/>
</dbReference>
<dbReference type="Proteomes" id="UP000054742">
    <property type="component" value="Unassembled WGS sequence"/>
</dbReference>
<dbReference type="Gene3D" id="3.30.70.1400">
    <property type="entry name" value="Aminomethyltransferase beta-barrel domains"/>
    <property type="match status" value="1"/>
</dbReference>
<comment type="caution">
    <text evidence="1">The sequence shown here is derived from an EMBL/GenBank/DDBJ whole genome shotgun (WGS) entry which is preliminary data.</text>
</comment>
<sequence>MTSNNYLINHRPYTYTLSLSSEFIFQNDKNYLFELANLGILSIVGEGAQEFLQGQLTCDLRQVTINSMRQGAQCNLKGRILTLLDVIYWHHFQLILPSDLFSETQNSLTKTAMLSRVKIEPNHSCQIFGFYLNNPRDILPFDIELPAEQFSVKQTEEFVSYCLGDNLYILVAKKEKAEALVNPFRQTAQYRGSLAWHYLQLSNKQLQIYPETRGLFLPHRLDLHLSNHISFEKGCYKGQEIIARTHYKAKLKHGLRLFTIESKEPLFAGKKLFDLSGKKEVGELIDFCPLGNDHSLIAVSILLEYPPQIRIEDQLNDLSLVTA</sequence>